<feature type="transmembrane region" description="Helical" evidence="8">
    <location>
        <begin position="40"/>
        <end position="64"/>
    </location>
</feature>
<feature type="transmembrane region" description="Helical" evidence="8">
    <location>
        <begin position="152"/>
        <end position="171"/>
    </location>
</feature>
<evidence type="ECO:0000313" key="10">
    <source>
        <dbReference type="Proteomes" id="UP001144612"/>
    </source>
</evidence>
<dbReference type="SMART" id="SM00793">
    <property type="entry name" value="AgrB"/>
    <property type="match status" value="1"/>
</dbReference>
<gene>
    <name evidence="9" type="ORF">OW729_18720</name>
</gene>
<evidence type="ECO:0000256" key="4">
    <source>
        <dbReference type="ARBA" id="ARBA00022692"/>
    </source>
</evidence>
<accession>A0ABT4DE89</accession>
<reference evidence="9" key="1">
    <citation type="submission" date="2022-12" db="EMBL/GenBank/DDBJ databases">
        <title>Clostridium sp. nov., isolated from industrial wastewater.</title>
        <authorList>
            <person name="Jiayan W."/>
        </authorList>
    </citation>
    <scope>NUCLEOTIDE SEQUENCE</scope>
    <source>
        <strain evidence="9">ZC22-4</strain>
    </source>
</reference>
<keyword evidence="4 8" id="KW-0812">Transmembrane</keyword>
<feature type="transmembrane region" description="Helical" evidence="8">
    <location>
        <begin position="85"/>
        <end position="106"/>
    </location>
</feature>
<evidence type="ECO:0000256" key="3">
    <source>
        <dbReference type="ARBA" id="ARBA00022670"/>
    </source>
</evidence>
<keyword evidence="6 8" id="KW-1133">Transmembrane helix</keyword>
<evidence type="ECO:0000256" key="1">
    <source>
        <dbReference type="ARBA" id="ARBA00022475"/>
    </source>
</evidence>
<dbReference type="EMBL" id="JAPQFJ010000038">
    <property type="protein sequence ID" value="MCY6960630.1"/>
    <property type="molecule type" value="Genomic_DNA"/>
</dbReference>
<name>A0ABT4DE89_9CLOT</name>
<keyword evidence="2" id="KW-0673">Quorum sensing</keyword>
<evidence type="ECO:0000256" key="6">
    <source>
        <dbReference type="ARBA" id="ARBA00022989"/>
    </source>
</evidence>
<dbReference type="RefSeq" id="WP_268063065.1">
    <property type="nucleotide sequence ID" value="NZ_JAPQFJ010000038.1"/>
</dbReference>
<keyword evidence="1" id="KW-1003">Cell membrane</keyword>
<evidence type="ECO:0000256" key="5">
    <source>
        <dbReference type="ARBA" id="ARBA00022801"/>
    </source>
</evidence>
<evidence type="ECO:0000256" key="7">
    <source>
        <dbReference type="ARBA" id="ARBA00023136"/>
    </source>
</evidence>
<evidence type="ECO:0000256" key="8">
    <source>
        <dbReference type="SAM" id="Phobius"/>
    </source>
</evidence>
<feature type="transmembrane region" description="Helical" evidence="8">
    <location>
        <begin position="177"/>
        <end position="204"/>
    </location>
</feature>
<dbReference type="Proteomes" id="UP001144612">
    <property type="component" value="Unassembled WGS sequence"/>
</dbReference>
<evidence type="ECO:0000256" key="2">
    <source>
        <dbReference type="ARBA" id="ARBA00022654"/>
    </source>
</evidence>
<comment type="caution">
    <text evidence="9">The sequence shown here is derived from an EMBL/GenBank/DDBJ whole genome shotgun (WGS) entry which is preliminary data.</text>
</comment>
<protein>
    <submittedName>
        <fullName evidence="9">Accessory gene regulator B family protein</fullName>
    </submittedName>
</protein>
<proteinExistence type="predicted"/>
<keyword evidence="3" id="KW-0645">Protease</keyword>
<keyword evidence="7 8" id="KW-0472">Membrane</keyword>
<organism evidence="9 10">
    <name type="scientific">Clostridium brassicae</name>
    <dbReference type="NCBI Taxonomy" id="2999072"/>
    <lineage>
        <taxon>Bacteria</taxon>
        <taxon>Bacillati</taxon>
        <taxon>Bacillota</taxon>
        <taxon>Clostridia</taxon>
        <taxon>Eubacteriales</taxon>
        <taxon>Clostridiaceae</taxon>
        <taxon>Clostridium</taxon>
    </lineage>
</organism>
<keyword evidence="5" id="KW-0378">Hydrolase</keyword>
<keyword evidence="10" id="KW-1185">Reference proteome</keyword>
<evidence type="ECO:0000313" key="9">
    <source>
        <dbReference type="EMBL" id="MCY6960630.1"/>
    </source>
</evidence>
<dbReference type="Pfam" id="PF04647">
    <property type="entry name" value="AgrB"/>
    <property type="match status" value="1"/>
</dbReference>
<dbReference type="InterPro" id="IPR006741">
    <property type="entry name" value="AgrB"/>
</dbReference>
<sequence length="219" mass="24748">MFLIEKLSNALAENISSSLNLDDNNKQIIAYGAFSFFQTLWAILFIVILSFLFNVLLEALILSFTASFLRKYSGGAHATSPNRCALIGGIIFTLLGLFVDKFSLIINIKNTSFLILISFLFSYLIVYKLAPVDSTAKPIKKEKTRRRLKKKSILLISLLLVLSIILLSFYHKFQMSHLLIIVQCICLGLAWQSFTLTSVGHLLIRYIDLSIKNIFSRGE</sequence>
<feature type="transmembrane region" description="Helical" evidence="8">
    <location>
        <begin position="112"/>
        <end position="131"/>
    </location>
</feature>